<sequence length="27" mass="3094">MKMVASFLINLVVLEQKSNYTILSFTC</sequence>
<proteinExistence type="predicted"/>
<dbReference type="EMBL" id="GBRH01232778">
    <property type="protein sequence ID" value="JAD65117.1"/>
    <property type="molecule type" value="Transcribed_RNA"/>
</dbReference>
<organism evidence="1">
    <name type="scientific">Arundo donax</name>
    <name type="common">Giant reed</name>
    <name type="synonym">Donax arundinaceus</name>
    <dbReference type="NCBI Taxonomy" id="35708"/>
    <lineage>
        <taxon>Eukaryota</taxon>
        <taxon>Viridiplantae</taxon>
        <taxon>Streptophyta</taxon>
        <taxon>Embryophyta</taxon>
        <taxon>Tracheophyta</taxon>
        <taxon>Spermatophyta</taxon>
        <taxon>Magnoliopsida</taxon>
        <taxon>Liliopsida</taxon>
        <taxon>Poales</taxon>
        <taxon>Poaceae</taxon>
        <taxon>PACMAD clade</taxon>
        <taxon>Arundinoideae</taxon>
        <taxon>Arundineae</taxon>
        <taxon>Arundo</taxon>
    </lineage>
</organism>
<protein>
    <submittedName>
        <fullName evidence="1">Uncharacterized protein</fullName>
    </submittedName>
</protein>
<reference evidence="1" key="1">
    <citation type="submission" date="2014-09" db="EMBL/GenBank/DDBJ databases">
        <authorList>
            <person name="Magalhaes I.L.F."/>
            <person name="Oliveira U."/>
            <person name="Santos F.R."/>
            <person name="Vidigal T.H.D.A."/>
            <person name="Brescovit A.D."/>
            <person name="Santos A.J."/>
        </authorList>
    </citation>
    <scope>NUCLEOTIDE SEQUENCE</scope>
    <source>
        <tissue evidence="1">Shoot tissue taken approximately 20 cm above the soil surface</tissue>
    </source>
</reference>
<reference evidence="1" key="2">
    <citation type="journal article" date="2015" name="Data Brief">
        <title>Shoot transcriptome of the giant reed, Arundo donax.</title>
        <authorList>
            <person name="Barrero R.A."/>
            <person name="Guerrero F.D."/>
            <person name="Moolhuijzen P."/>
            <person name="Goolsby J.A."/>
            <person name="Tidwell J."/>
            <person name="Bellgard S.E."/>
            <person name="Bellgard M.I."/>
        </authorList>
    </citation>
    <scope>NUCLEOTIDE SEQUENCE</scope>
    <source>
        <tissue evidence="1">Shoot tissue taken approximately 20 cm above the soil surface</tissue>
    </source>
</reference>
<evidence type="ECO:0000313" key="1">
    <source>
        <dbReference type="EMBL" id="JAD65117.1"/>
    </source>
</evidence>
<dbReference type="AlphaFoldDB" id="A0A0A9C0U8"/>
<accession>A0A0A9C0U8</accession>
<name>A0A0A9C0U8_ARUDO</name>